<keyword evidence="5" id="KW-1185">Reference proteome</keyword>
<dbReference type="InterPro" id="IPR013520">
    <property type="entry name" value="Ribonucl_H"/>
</dbReference>
<dbReference type="InterPro" id="IPR050066">
    <property type="entry name" value="UvrABC_protein_C"/>
</dbReference>
<dbReference type="SMART" id="SM00479">
    <property type="entry name" value="EXOIII"/>
    <property type="match status" value="1"/>
</dbReference>
<dbReference type="NCBIfam" id="NF005907">
    <property type="entry name" value="PRK07883.1-5"/>
    <property type="match status" value="1"/>
</dbReference>
<dbReference type="FunFam" id="3.30.420.10:FF:000045">
    <property type="entry name" value="3'-5' exonuclease DinG"/>
    <property type="match status" value="1"/>
</dbReference>
<dbReference type="InterPro" id="IPR035901">
    <property type="entry name" value="GIY-YIG_endonuc_sf"/>
</dbReference>
<name>A0A927N1G9_9ACTN</name>
<feature type="domain" description="GIY-YIG" evidence="3">
    <location>
        <begin position="264"/>
        <end position="342"/>
    </location>
</feature>
<evidence type="ECO:0000259" key="3">
    <source>
        <dbReference type="PROSITE" id="PS50164"/>
    </source>
</evidence>
<dbReference type="SUPFAM" id="SSF82771">
    <property type="entry name" value="GIY-YIG endonuclease"/>
    <property type="match status" value="1"/>
</dbReference>
<dbReference type="NCBIfam" id="TIGR00573">
    <property type="entry name" value="dnaq"/>
    <property type="match status" value="1"/>
</dbReference>
<comment type="caution">
    <text evidence="4">The sequence shown here is derived from an EMBL/GenBank/DDBJ whole genome shotgun (WGS) entry which is preliminary data.</text>
</comment>
<dbReference type="SUPFAM" id="SSF53098">
    <property type="entry name" value="Ribonuclease H-like"/>
    <property type="match status" value="1"/>
</dbReference>
<dbReference type="InterPro" id="IPR012337">
    <property type="entry name" value="RNaseH-like_sf"/>
</dbReference>
<dbReference type="RefSeq" id="WP_420481556.1">
    <property type="nucleotide sequence ID" value="NZ_BAABJL010000225.1"/>
</dbReference>
<dbReference type="CDD" id="cd06127">
    <property type="entry name" value="DEDDh"/>
    <property type="match status" value="1"/>
</dbReference>
<dbReference type="InterPro" id="IPR006054">
    <property type="entry name" value="DnaQ"/>
</dbReference>
<dbReference type="PROSITE" id="PS50164">
    <property type="entry name" value="GIY_YIG"/>
    <property type="match status" value="1"/>
</dbReference>
<dbReference type="SMART" id="SM00465">
    <property type="entry name" value="GIYc"/>
    <property type="match status" value="1"/>
</dbReference>
<dbReference type="GO" id="GO:0009380">
    <property type="term" value="C:excinuclease repair complex"/>
    <property type="evidence" value="ECO:0007669"/>
    <property type="project" value="TreeGrafter"/>
</dbReference>
<dbReference type="AlphaFoldDB" id="A0A927N1G9"/>
<dbReference type="CDD" id="cd10434">
    <property type="entry name" value="GIY-YIG_UvrC_Cho"/>
    <property type="match status" value="1"/>
</dbReference>
<gene>
    <name evidence="4" type="ORF">HEB94_007758</name>
</gene>
<dbReference type="EMBL" id="JADBEM010000001">
    <property type="protein sequence ID" value="MBE1610910.1"/>
    <property type="molecule type" value="Genomic_DNA"/>
</dbReference>
<proteinExistence type="predicted"/>
<keyword evidence="1" id="KW-0269">Exonuclease</keyword>
<accession>A0A927N1G9</accession>
<dbReference type="PANTHER" id="PTHR30562">
    <property type="entry name" value="UVRC/OXIDOREDUCTASE"/>
    <property type="match status" value="1"/>
</dbReference>
<dbReference type="Proteomes" id="UP000638648">
    <property type="component" value="Unassembled WGS sequence"/>
</dbReference>
<dbReference type="InterPro" id="IPR036397">
    <property type="entry name" value="RNaseH_sf"/>
</dbReference>
<evidence type="ECO:0000313" key="5">
    <source>
        <dbReference type="Proteomes" id="UP000638648"/>
    </source>
</evidence>
<dbReference type="GO" id="GO:0006260">
    <property type="term" value="P:DNA replication"/>
    <property type="evidence" value="ECO:0007669"/>
    <property type="project" value="InterPro"/>
</dbReference>
<dbReference type="Pfam" id="PF01541">
    <property type="entry name" value="GIY-YIG"/>
    <property type="match status" value="1"/>
</dbReference>
<dbReference type="Gene3D" id="3.40.1440.10">
    <property type="entry name" value="GIY-YIG endonuclease"/>
    <property type="match status" value="1"/>
</dbReference>
<evidence type="ECO:0000256" key="1">
    <source>
        <dbReference type="ARBA" id="ARBA00022839"/>
    </source>
</evidence>
<dbReference type="GO" id="GO:0006289">
    <property type="term" value="P:nucleotide-excision repair"/>
    <property type="evidence" value="ECO:0007669"/>
    <property type="project" value="InterPro"/>
</dbReference>
<dbReference type="GO" id="GO:0003887">
    <property type="term" value="F:DNA-directed DNA polymerase activity"/>
    <property type="evidence" value="ECO:0007669"/>
    <property type="project" value="UniProtKB-EC"/>
</dbReference>
<feature type="region of interest" description="Disordered" evidence="2">
    <location>
        <begin position="1"/>
        <end position="43"/>
    </location>
</feature>
<dbReference type="EC" id="2.7.7.7" evidence="4"/>
<evidence type="ECO:0000313" key="4">
    <source>
        <dbReference type="EMBL" id="MBE1610910.1"/>
    </source>
</evidence>
<dbReference type="Pfam" id="PF00929">
    <property type="entry name" value="RNase_T"/>
    <property type="match status" value="1"/>
</dbReference>
<keyword evidence="1" id="KW-0378">Hydrolase</keyword>
<reference evidence="4" key="1">
    <citation type="submission" date="2020-10" db="EMBL/GenBank/DDBJ databases">
        <title>Sequencing the genomes of 1000 actinobacteria strains.</title>
        <authorList>
            <person name="Klenk H.-P."/>
        </authorList>
    </citation>
    <scope>NUCLEOTIDE SEQUENCE</scope>
    <source>
        <strain evidence="4">DSM 45354</strain>
    </source>
</reference>
<protein>
    <submittedName>
        <fullName evidence="4">DNA polymerase-3 subunit epsilon</fullName>
        <ecNumber evidence="4">2.7.7.7</ecNumber>
    </submittedName>
</protein>
<dbReference type="Gene3D" id="3.30.420.10">
    <property type="entry name" value="Ribonuclease H-like superfamily/Ribonuclease H"/>
    <property type="match status" value="1"/>
</dbReference>
<dbReference type="GO" id="GO:0003677">
    <property type="term" value="F:DNA binding"/>
    <property type="evidence" value="ECO:0007669"/>
    <property type="project" value="InterPro"/>
</dbReference>
<dbReference type="PANTHER" id="PTHR30562:SF1">
    <property type="entry name" value="UVRABC SYSTEM PROTEIN C"/>
    <property type="match status" value="1"/>
</dbReference>
<sequence>MTAEETSWPAAGTPYAQAPAPVPARSPAMHQVAPQASLTSAPRPVPVGVQASFDELGTPLRDVTFCVVDLETTGGSPQSAEITEIGAVKVRAGEILGEFQTLVNPGNSIPPFIAVLTGITDAMVASAPGLSSALPAFLQFAEGCVLVAHNAPFDVGFLRAAAHAHSQRWPSFEVLDTARLARRVLTRDDAPDCKLATLARYFRSGTTPKHRALGDARATVDVLHGLFERLGPLGVHTLEELSAFSSRVSPAQRRKRHLADHLPHAPGVYIFTDDRGRVLYVGKSKDLRARVRTYFTASETRSRMGEMVGLASKVTGIECATPLEAEVRELRLIAAHKPRYNRRSRFPERATWLKVTVEPFPRLSLVREVKADSGTYLGPFGSRRVAEQAVAAIHEAFPIRQCTQRLSRFPRSGSACVLAEMGRCVAPCVGAVDMETYAAHVADVQAAIAADPARVVEAASRRIGTLVVETRFEEAAVHRDRMAAFVRAAARTQRMSALARCPEVVAARRTPEGGWEAHVVRHGRLAAAGVVPRGTPARAAIDVIVSAAETVEPPPPPAPAATAEETERVLAWLELPGVRLVELSGEWSCPVGGAQSRLEWLDTAYAARDDVVLCEDRRRLRPVHRPAR</sequence>
<dbReference type="GO" id="GO:0004527">
    <property type="term" value="F:exonuclease activity"/>
    <property type="evidence" value="ECO:0007669"/>
    <property type="project" value="UniProtKB-KW"/>
</dbReference>
<dbReference type="NCBIfam" id="NF005905">
    <property type="entry name" value="PRK07883.1-3"/>
    <property type="match status" value="1"/>
</dbReference>
<dbReference type="InterPro" id="IPR000305">
    <property type="entry name" value="GIY-YIG_endonuc"/>
</dbReference>
<evidence type="ECO:0000256" key="2">
    <source>
        <dbReference type="SAM" id="MobiDB-lite"/>
    </source>
</evidence>
<keyword evidence="1" id="KW-0540">Nuclease</keyword>
<dbReference type="InterPro" id="IPR047296">
    <property type="entry name" value="GIY-YIG_UvrC_Cho"/>
</dbReference>
<keyword evidence="4" id="KW-0808">Transferase</keyword>
<keyword evidence="4" id="KW-0548">Nucleotidyltransferase</keyword>
<organism evidence="4 5">
    <name type="scientific">Actinopolymorpha pittospori</name>
    <dbReference type="NCBI Taxonomy" id="648752"/>
    <lineage>
        <taxon>Bacteria</taxon>
        <taxon>Bacillati</taxon>
        <taxon>Actinomycetota</taxon>
        <taxon>Actinomycetes</taxon>
        <taxon>Propionibacteriales</taxon>
        <taxon>Actinopolymorphaceae</taxon>
        <taxon>Actinopolymorpha</taxon>
    </lineage>
</organism>